<sequence length="1760" mass="200595">MGAGNERPWNEAASEYLGQHYPEAYTKAYSLPEGYILSNKNFNELRSKAIKGLEDVNMPLDQVSVVKVFSMLKDALKDAPSLTLADYAFTDTLLKGVKEQQKKEFEKLGVPKEYLEPGDHDVFGVGLSGEEVVGIFFQVKGTMRANRKTILKTLGRAIQQVRKDIRIFKTVCGEFLASHVKLAGFAAFPMLSKADLQNDIKCEDCRARILTSEDLDATDSFKAFLSRHRIELKKPCCHGIMESPIMKTFRYIFDLYVCAASAVDLPRSFKQLSRRSGEQMEKMIVILTPQQRELVKSDSKMLFICGAPGTGKTFVIKKRALLLGETGEVLLINVAGGLLTTEFQEEFSGNANIQIIDGRKEGLEEDLRALKKYISKEGKGKHVLMDEVPITIGFQDIITPEALSKHWEWIADLENDAKSITVSFRPNDQTYTRDFPLEDMKLAESCHITILNRVKRNTQRISGLFTAIGNFSRRVFVSSERSTVMDVEESSDGFLPRLFTILSCQALHRKCKNEQICESVRASHAIHAIHEQCSQSTTNPIFVVVDTETRKNALVNIFSSSYDSLPFLFRSSYYSSDGSGDSDREKFRGKPAPNGSNHLVILTEKEVMGYHPKNLMVVVDFPLSQWMNYNRLIATTGPENKIILIEDEELRTGRFSRITKEIQGWTIEDRIMIIDENLHQRLQAAFSKYAEESIHQIKNIEEFPLQAFPEIDMFQGERMEDGNEEVQKIFIGSENDSEYMVGPRLVGIFGSPASGKSKYVDLLIRQITKRQVQVLLLHPEDRLTSQLFRMRWRNNQNLGIAYFPSNETTLTKNEIKSPQDIINHVMNVIETWRKEGSPFLGSTNTLRSIKRRDGIRSKEEESPMVVIVEDCPLFEEFGGFMKELKTININLILAFEPHSKDAISVEAAVKFMEGNCECRAIVLGSQPTNKSLVKHIQKNETRNALKLKAKSLSLSSEPAVIVLGSAVRYILYECSEQHFGYKCKGSNYCIDCVRVAASVSLVAPPEATDDQLYILASDENLLASLGTLKTWCGVRVVHPKDFRGCEASAVIAVNVSDEWLLEVISRSRTQLIIIDTLSDHEDLWDSMRQEQRVEVLSGNFPTGIEDRKVLLTLDEEKKFLWTPTWDKTGERIGEEALKKEGFLDQNTGGLFCLSDEPVDKILPSPPYLDPFAAWGYAWGGNPGEVSQIGDGKRIIEFLGLRGVKWEPMYWPPVPLKVRSKGTGLLESLSIVLTGSLMHLPLLKKRLKDEYHSSSPELNVSDETGSMENGGLQFSTLETLLHQIQLAATILRRPIVLFGNKLSCTFLPEDTNEEKNLCCVLFIARDNLQPNSFENPQLISIIPIVPHWRGGDVWMGVEKLPPVYGNGQLPSTFTKILFRGKANVGQRRHLRFGEVLTNVGQRRHLRFGEFSVSPKFAVRTPLETPLRRHGINLFMFQENSAEGKDFSSFIPLRDLTKRRPLRFSEVLVSPTIVPRVRASGVIFGSVVMPSTLLSFASDKLEAEGRHQLIASFDKLDPEERRQLIHSFNKLDPEERSNLIDSFDKPDVEERHQLPAPVYNLDLEESHQFIDCFDNLDSEERRVLLKLTGHIALEMKRPHIDFFDKLDREEKRMVIFLLDELQPKEMRRHIYNLDKRVLEERRHPPAPTGNRRSNDAWNLLKIFEKLDLEDRRQLVDFFDKLHREERFHLIDSLDKLDLEERRTLNDSIDKLDPEERRPLIDSIGKYDFHFPVRPSREFPGSLVMPSNILDRRFKNEDTRRIT</sequence>
<protein>
    <submittedName>
        <fullName evidence="1">Uncharacterized protein</fullName>
    </submittedName>
</protein>
<dbReference type="Proteomes" id="UP000677054">
    <property type="component" value="Unassembled WGS sequence"/>
</dbReference>
<dbReference type="OrthoDB" id="8177873at2759"/>
<reference evidence="1" key="1">
    <citation type="submission" date="2020-11" db="EMBL/GenBank/DDBJ databases">
        <authorList>
            <person name="Tran Van P."/>
        </authorList>
    </citation>
    <scope>NUCLEOTIDE SEQUENCE</scope>
</reference>
<dbReference type="EMBL" id="LR900075">
    <property type="protein sequence ID" value="CAD7244087.1"/>
    <property type="molecule type" value="Genomic_DNA"/>
</dbReference>
<evidence type="ECO:0000313" key="2">
    <source>
        <dbReference type="Proteomes" id="UP000677054"/>
    </source>
</evidence>
<evidence type="ECO:0000313" key="1">
    <source>
        <dbReference type="EMBL" id="CAD7244087.1"/>
    </source>
</evidence>
<organism evidence="1">
    <name type="scientific">Darwinula stevensoni</name>
    <dbReference type="NCBI Taxonomy" id="69355"/>
    <lineage>
        <taxon>Eukaryota</taxon>
        <taxon>Metazoa</taxon>
        <taxon>Ecdysozoa</taxon>
        <taxon>Arthropoda</taxon>
        <taxon>Crustacea</taxon>
        <taxon>Oligostraca</taxon>
        <taxon>Ostracoda</taxon>
        <taxon>Podocopa</taxon>
        <taxon>Podocopida</taxon>
        <taxon>Darwinulocopina</taxon>
        <taxon>Darwinuloidea</taxon>
        <taxon>Darwinulidae</taxon>
        <taxon>Darwinula</taxon>
    </lineage>
</organism>
<name>A0A7R8X737_9CRUS</name>
<dbReference type="SUPFAM" id="SSF52540">
    <property type="entry name" value="P-loop containing nucleoside triphosphate hydrolases"/>
    <property type="match status" value="1"/>
</dbReference>
<dbReference type="InterPro" id="IPR027417">
    <property type="entry name" value="P-loop_NTPase"/>
</dbReference>
<accession>A0A7R8X737</accession>
<dbReference type="EMBL" id="CAJPEV010000558">
    <property type="protein sequence ID" value="CAG0886453.1"/>
    <property type="molecule type" value="Genomic_DNA"/>
</dbReference>
<gene>
    <name evidence="1" type="ORF">DSTB1V02_LOCUS3991</name>
</gene>
<dbReference type="Gene3D" id="3.40.50.300">
    <property type="entry name" value="P-loop containing nucleotide triphosphate hydrolases"/>
    <property type="match status" value="1"/>
</dbReference>
<keyword evidence="2" id="KW-1185">Reference proteome</keyword>
<proteinExistence type="predicted"/>